<proteinExistence type="predicted"/>
<protein>
    <submittedName>
        <fullName evidence="1">Uncharacterized protein</fullName>
    </submittedName>
</protein>
<organism evidence="1">
    <name type="scientific">Ophidiomyces ophidiicola</name>
    <dbReference type="NCBI Taxonomy" id="1387563"/>
    <lineage>
        <taxon>Eukaryota</taxon>
        <taxon>Fungi</taxon>
        <taxon>Dikarya</taxon>
        <taxon>Ascomycota</taxon>
        <taxon>Pezizomycotina</taxon>
        <taxon>Eurotiomycetes</taxon>
        <taxon>Eurotiomycetidae</taxon>
        <taxon>Onygenales</taxon>
        <taxon>Onygenaceae</taxon>
        <taxon>Ophidiomyces</taxon>
    </lineage>
</organism>
<sequence>MGPRRSHRKSRLGCQQCKRRKIKCDEAPPPCANCRKHNIACSFAPPSSSTAAAAARTTPTTTTTTASSSSSAPLSPLSPPTTTSPPADALHLPDLELLHHYTAHTYRTLSYNNEHKAIWKHYIPREALSHPFLMHGLLALAALHLAAAAPPAASARYTERATRHQDRALAAFRPQLAAITPANCHAVFAFSSLTAALAFAFARSARHHRPASAPAEPVTQVLHDFFLFRGVERVLTTFWDLIRQGCLGPLVHRPADPARLRPLPADVAAALDYLHACNTAAAAAAAESAAYDHALRELRVSFERAPTSWESVFRWPVVVPDAYLAHLKARRPMALVILAHYCVILRRLDACWWSQGWSGQLLEAIFRSLDVAWRPLLQWPVHTIGLADKLADIP</sequence>
<comment type="caution">
    <text evidence="1">The sequence shown here is derived from an EMBL/GenBank/DDBJ whole genome shotgun (WGS) entry which is preliminary data.</text>
</comment>
<accession>A0ACB8V558</accession>
<name>A0ACB8V558_9EURO</name>
<reference evidence="1" key="1">
    <citation type="journal article" date="2022" name="bioRxiv">
        <title>Population genetic analysis of Ophidiomyces ophidiicola, the causative agent of snake fungal disease, indicates recent introductions to the USA.</title>
        <authorList>
            <person name="Ladner J.T."/>
            <person name="Palmer J.M."/>
            <person name="Ettinger C.L."/>
            <person name="Stajich J.E."/>
            <person name="Farrell T.M."/>
            <person name="Glorioso B.M."/>
            <person name="Lawson B."/>
            <person name="Price S.J."/>
            <person name="Stengle A.G."/>
            <person name="Grear D.A."/>
            <person name="Lorch J.M."/>
        </authorList>
    </citation>
    <scope>NUCLEOTIDE SEQUENCE</scope>
    <source>
        <strain evidence="1">NWHC 24266-5</strain>
    </source>
</reference>
<gene>
    <name evidence="1" type="ORF">LOY88_001467</name>
</gene>
<dbReference type="EMBL" id="JALBCA010000015">
    <property type="protein sequence ID" value="KAI2390880.1"/>
    <property type="molecule type" value="Genomic_DNA"/>
</dbReference>
<evidence type="ECO:0000313" key="1">
    <source>
        <dbReference type="EMBL" id="KAI2390880.1"/>
    </source>
</evidence>